<proteinExistence type="predicted"/>
<name>A0AAD6RAS4_9ROSI</name>
<evidence type="ECO:0000256" key="6">
    <source>
        <dbReference type="ARBA" id="ARBA00022989"/>
    </source>
</evidence>
<evidence type="ECO:0000256" key="8">
    <source>
        <dbReference type="SAM" id="MobiDB-lite"/>
    </source>
</evidence>
<keyword evidence="7 9" id="KW-0472">Membrane</keyword>
<comment type="subcellular location">
    <subcellularLocation>
        <location evidence="1">Endoplasmic reticulum membrane</location>
        <topology evidence="1">Multi-pass membrane protein</topology>
    </subcellularLocation>
</comment>
<evidence type="ECO:0000256" key="4">
    <source>
        <dbReference type="ARBA" id="ARBA00022692"/>
    </source>
</evidence>
<evidence type="ECO:0000313" key="11">
    <source>
        <dbReference type="Proteomes" id="UP001164929"/>
    </source>
</evidence>
<comment type="pathway">
    <text evidence="2">Glycolipid biosynthesis; glycosylphosphatidylinositol-anchor biosynthesis.</text>
</comment>
<keyword evidence="4 9" id="KW-0812">Transmembrane</keyword>
<accession>A0AAD6RAS4</accession>
<reference evidence="10" key="1">
    <citation type="journal article" date="2023" name="Mol. Ecol. Resour.">
        <title>Chromosome-level genome assembly of a triploid poplar Populus alba 'Berolinensis'.</title>
        <authorList>
            <person name="Chen S."/>
            <person name="Yu Y."/>
            <person name="Wang X."/>
            <person name="Wang S."/>
            <person name="Zhang T."/>
            <person name="Zhou Y."/>
            <person name="He R."/>
            <person name="Meng N."/>
            <person name="Wang Y."/>
            <person name="Liu W."/>
            <person name="Liu Z."/>
            <person name="Liu J."/>
            <person name="Guo Q."/>
            <person name="Huang H."/>
            <person name="Sederoff R.R."/>
            <person name="Wang G."/>
            <person name="Qu G."/>
            <person name="Chen S."/>
        </authorList>
    </citation>
    <scope>NUCLEOTIDE SEQUENCE</scope>
    <source>
        <strain evidence="10">SC-2020</strain>
    </source>
</reference>
<comment type="caution">
    <text evidence="10">The sequence shown here is derived from an EMBL/GenBank/DDBJ whole genome shotgun (WGS) entry which is preliminary data.</text>
</comment>
<gene>
    <name evidence="10" type="ORF">NC653_009636</name>
</gene>
<evidence type="ECO:0000313" key="10">
    <source>
        <dbReference type="EMBL" id="KAJ7004857.1"/>
    </source>
</evidence>
<keyword evidence="11" id="KW-1185">Reference proteome</keyword>
<evidence type="ECO:0000256" key="2">
    <source>
        <dbReference type="ARBA" id="ARBA00004687"/>
    </source>
</evidence>
<keyword evidence="5" id="KW-0256">Endoplasmic reticulum</keyword>
<feature type="transmembrane region" description="Helical" evidence="9">
    <location>
        <begin position="147"/>
        <end position="166"/>
    </location>
</feature>
<feature type="transmembrane region" description="Helical" evidence="9">
    <location>
        <begin position="107"/>
        <end position="127"/>
    </location>
</feature>
<dbReference type="GO" id="GO:0006506">
    <property type="term" value="P:GPI anchor biosynthetic process"/>
    <property type="evidence" value="ECO:0007669"/>
    <property type="project" value="UniProtKB-KW"/>
</dbReference>
<dbReference type="EMBL" id="JAQIZT010000003">
    <property type="protein sequence ID" value="KAJ7004857.1"/>
    <property type="molecule type" value="Genomic_DNA"/>
</dbReference>
<evidence type="ECO:0000256" key="3">
    <source>
        <dbReference type="ARBA" id="ARBA00022502"/>
    </source>
</evidence>
<sequence length="176" mass="19894">MRRSGVPPRLESEAISHKIQGIDKLPLYERLILQPPAEIMTSHEGTLRSPPKPGPSPRGRVNSRKWHRFVTLSDWALALKVAPAASVFGSSWTYWQRIFAQTKPNEPLEYMICIPAHGAVIGGWFGAWPMPLDWERPWQEWPICVTYGAMTGYLVGMLASSGFVLANGRRQRLKED</sequence>
<evidence type="ECO:0000256" key="5">
    <source>
        <dbReference type="ARBA" id="ARBA00022824"/>
    </source>
</evidence>
<dbReference type="Proteomes" id="UP001164929">
    <property type="component" value="Chromosome 3"/>
</dbReference>
<dbReference type="AlphaFoldDB" id="A0AAD6RAS4"/>
<evidence type="ECO:0000256" key="9">
    <source>
        <dbReference type="SAM" id="Phobius"/>
    </source>
</evidence>
<dbReference type="GO" id="GO:0005789">
    <property type="term" value="C:endoplasmic reticulum membrane"/>
    <property type="evidence" value="ECO:0007669"/>
    <property type="project" value="UniProtKB-SubCell"/>
</dbReference>
<keyword evidence="6 9" id="KW-1133">Transmembrane helix</keyword>
<protein>
    <submittedName>
        <fullName evidence="10">Phosphatidylinositol-glycan biosynthesis class F protein-like isoform X3</fullName>
    </submittedName>
</protein>
<dbReference type="InterPro" id="IPR009580">
    <property type="entry name" value="GPI_biosynthesis_protein_Pig-F"/>
</dbReference>
<keyword evidence="3" id="KW-0337">GPI-anchor biosynthesis</keyword>
<feature type="region of interest" description="Disordered" evidence="8">
    <location>
        <begin position="42"/>
        <end position="62"/>
    </location>
</feature>
<dbReference type="Pfam" id="PF06699">
    <property type="entry name" value="PIG-F"/>
    <property type="match status" value="1"/>
</dbReference>
<evidence type="ECO:0000256" key="1">
    <source>
        <dbReference type="ARBA" id="ARBA00004477"/>
    </source>
</evidence>
<organism evidence="10 11">
    <name type="scientific">Populus alba x Populus x berolinensis</name>
    <dbReference type="NCBI Taxonomy" id="444605"/>
    <lineage>
        <taxon>Eukaryota</taxon>
        <taxon>Viridiplantae</taxon>
        <taxon>Streptophyta</taxon>
        <taxon>Embryophyta</taxon>
        <taxon>Tracheophyta</taxon>
        <taxon>Spermatophyta</taxon>
        <taxon>Magnoliopsida</taxon>
        <taxon>eudicotyledons</taxon>
        <taxon>Gunneridae</taxon>
        <taxon>Pentapetalae</taxon>
        <taxon>rosids</taxon>
        <taxon>fabids</taxon>
        <taxon>Malpighiales</taxon>
        <taxon>Salicaceae</taxon>
        <taxon>Saliceae</taxon>
        <taxon>Populus</taxon>
    </lineage>
</organism>
<evidence type="ECO:0000256" key="7">
    <source>
        <dbReference type="ARBA" id="ARBA00023136"/>
    </source>
</evidence>